<comment type="caution">
    <text evidence="3">The sequence shown here is derived from an EMBL/GenBank/DDBJ whole genome shotgun (WGS) entry which is preliminary data.</text>
</comment>
<gene>
    <name evidence="3" type="ORF">P7K49_012733</name>
</gene>
<evidence type="ECO:0000313" key="3">
    <source>
        <dbReference type="EMBL" id="KAK2107568.1"/>
    </source>
</evidence>
<keyword evidence="4" id="KW-1185">Reference proteome</keyword>
<dbReference type="EMBL" id="JASSZA010000006">
    <property type="protein sequence ID" value="KAK2107568.1"/>
    <property type="molecule type" value="Genomic_DNA"/>
</dbReference>
<evidence type="ECO:0000256" key="1">
    <source>
        <dbReference type="SAM" id="MobiDB-lite"/>
    </source>
</evidence>
<feature type="compositionally biased region" description="Acidic residues" evidence="1">
    <location>
        <begin position="30"/>
        <end position="41"/>
    </location>
</feature>
<evidence type="ECO:0000313" key="4">
    <source>
        <dbReference type="Proteomes" id="UP001266305"/>
    </source>
</evidence>
<sequence length="74" mass="8611">MIPLALLLIFVYNFIRPVKGKVSSIQDSQESTDVDDEEDEDDKVRMSKKEHKKTLVLSTIGLLQLESLFFLLWR</sequence>
<reference evidence="3 4" key="1">
    <citation type="submission" date="2023-05" db="EMBL/GenBank/DDBJ databases">
        <title>B98-5 Cell Line De Novo Hybrid Assembly: An Optical Mapping Approach.</title>
        <authorList>
            <person name="Kananen K."/>
            <person name="Auerbach J.A."/>
            <person name="Kautto E."/>
            <person name="Blachly J.S."/>
        </authorList>
    </citation>
    <scope>NUCLEOTIDE SEQUENCE [LARGE SCALE GENOMIC DNA]</scope>
    <source>
        <strain evidence="3">B95-8</strain>
        <tissue evidence="3">Cell line</tissue>
    </source>
</reference>
<feature type="chain" id="PRO_5045875629" evidence="2">
    <location>
        <begin position="21"/>
        <end position="74"/>
    </location>
</feature>
<dbReference type="Proteomes" id="UP001266305">
    <property type="component" value="Unassembled WGS sequence"/>
</dbReference>
<feature type="signal peptide" evidence="2">
    <location>
        <begin position="1"/>
        <end position="20"/>
    </location>
</feature>
<proteinExistence type="predicted"/>
<accession>A0ABQ9VDW1</accession>
<keyword evidence="2" id="KW-0732">Signal</keyword>
<name>A0ABQ9VDW1_SAGOE</name>
<protein>
    <submittedName>
        <fullName evidence="3">Uncharacterized protein</fullName>
    </submittedName>
</protein>
<evidence type="ECO:0000256" key="2">
    <source>
        <dbReference type="SAM" id="SignalP"/>
    </source>
</evidence>
<organism evidence="3 4">
    <name type="scientific">Saguinus oedipus</name>
    <name type="common">Cotton-top tamarin</name>
    <name type="synonym">Oedipomidas oedipus</name>
    <dbReference type="NCBI Taxonomy" id="9490"/>
    <lineage>
        <taxon>Eukaryota</taxon>
        <taxon>Metazoa</taxon>
        <taxon>Chordata</taxon>
        <taxon>Craniata</taxon>
        <taxon>Vertebrata</taxon>
        <taxon>Euteleostomi</taxon>
        <taxon>Mammalia</taxon>
        <taxon>Eutheria</taxon>
        <taxon>Euarchontoglires</taxon>
        <taxon>Primates</taxon>
        <taxon>Haplorrhini</taxon>
        <taxon>Platyrrhini</taxon>
        <taxon>Cebidae</taxon>
        <taxon>Callitrichinae</taxon>
        <taxon>Saguinus</taxon>
    </lineage>
</organism>
<feature type="region of interest" description="Disordered" evidence="1">
    <location>
        <begin position="22"/>
        <end position="45"/>
    </location>
</feature>